<protein>
    <submittedName>
        <fullName evidence="1">Uncharacterized protein</fullName>
    </submittedName>
</protein>
<sequence>MDTKLISKVKSSLGCDSIDINECRQAKHANTRKAFVDMVILKDVDSGELFDKIHEIFEQHSLQRPYHDWYHTCCVVEGTIQGLRYSLSHDLLESDDQQAKVNSTILAAAFHDIGHTGVKDPDIVNISRSIMIAHRFLIDLGLNQPRDPQNRLIVPFMLETLQATQYPFTREPLNHYQAVLRDADLLQILEPTWFDDLYINMYEEFLEGSPQLSFEQFCSNERWFIEKAKFFSDWFHNEKKGIFSSVAIHRVQKVCEKVELLKV</sequence>
<gene>
    <name evidence="1" type="ORF">JEU22_00190</name>
</gene>
<reference evidence="1" key="1">
    <citation type="submission" date="2020-12" db="EMBL/GenBank/DDBJ databases">
        <title>Enhanced detection system for hospital associated transmission using whole genome sequencing surveillance.</title>
        <authorList>
            <person name="Harrison L.H."/>
            <person name="Van Tyne D."/>
            <person name="Marsh J.W."/>
            <person name="Griffith M.P."/>
            <person name="Snyder D.J."/>
            <person name="Cooper V.S."/>
            <person name="Mustapha M."/>
        </authorList>
    </citation>
    <scope>NUCLEOTIDE SEQUENCE</scope>
    <source>
        <strain evidence="1">PSB00042</strain>
    </source>
</reference>
<dbReference type="Gene3D" id="1.10.3210.10">
    <property type="entry name" value="Hypothetical protein af1432"/>
    <property type="match status" value="1"/>
</dbReference>
<dbReference type="AlphaFoldDB" id="A0A8I1EBQ2"/>
<accession>A0A8I1EBQ2</accession>
<dbReference type="Proteomes" id="UP000637061">
    <property type="component" value="Unassembled WGS sequence"/>
</dbReference>
<comment type="caution">
    <text evidence="1">The sequence shown here is derived from an EMBL/GenBank/DDBJ whole genome shotgun (WGS) entry which is preliminary data.</text>
</comment>
<organism evidence="1 2">
    <name type="scientific">Pseudomonas putida</name>
    <name type="common">Arthrobacter siderocapsulatus</name>
    <dbReference type="NCBI Taxonomy" id="303"/>
    <lineage>
        <taxon>Bacteria</taxon>
        <taxon>Pseudomonadati</taxon>
        <taxon>Pseudomonadota</taxon>
        <taxon>Gammaproteobacteria</taxon>
        <taxon>Pseudomonadales</taxon>
        <taxon>Pseudomonadaceae</taxon>
        <taxon>Pseudomonas</taxon>
    </lineage>
</organism>
<evidence type="ECO:0000313" key="1">
    <source>
        <dbReference type="EMBL" id="MBI6882349.1"/>
    </source>
</evidence>
<name>A0A8I1EBQ2_PSEPU</name>
<dbReference type="RefSeq" id="WP_198745973.1">
    <property type="nucleotide sequence ID" value="NZ_JAEHTE010000001.1"/>
</dbReference>
<dbReference type="SUPFAM" id="SSF109604">
    <property type="entry name" value="HD-domain/PDEase-like"/>
    <property type="match status" value="1"/>
</dbReference>
<proteinExistence type="predicted"/>
<dbReference type="EMBL" id="JAEHTE010000001">
    <property type="protein sequence ID" value="MBI6882349.1"/>
    <property type="molecule type" value="Genomic_DNA"/>
</dbReference>
<evidence type="ECO:0000313" key="2">
    <source>
        <dbReference type="Proteomes" id="UP000637061"/>
    </source>
</evidence>